<sequence>MLSLFVVLFVAFNLVSGERNTNITEVQRCANIAIGNGCSMSSITALINNTLHGSIACGSRKEAIYAANECGSSSNGQYCGKADLYQSDLNALQDDCRSVLQGSYCSSSSNCSVKLRSLRSSLGCCINAVLNRSDIENNHYLGLFTHDLWNRCGVQTVPGTCSAGNTLLYTFTSQRSCNHTELQNTLLEDYCITTRQTQIQNALRGMSSCDPYIDYYNSVCSVDSSNRYCLSINNLTYIQEAYVDPIIRSCFAGNALNCSSSCVNYLTVFKNDYGCCMNALFNSTFAEVHDVYHSTPVRIGFVYPTCGIEPPPLGCNLRIIAPADGNNGGNNGNNGNTTSGIGSVTQNGGGISFLIAAAVILLLLGAIFT</sequence>
<evidence type="ECO:0000256" key="2">
    <source>
        <dbReference type="SAM" id="SignalP"/>
    </source>
</evidence>
<keyword evidence="2" id="KW-0732">Signal</keyword>
<evidence type="ECO:0000313" key="3">
    <source>
        <dbReference type="EnsemblMetazoa" id="Aqu2.1.36251_001"/>
    </source>
</evidence>
<keyword evidence="1" id="KW-0472">Membrane</keyword>
<proteinExistence type="predicted"/>
<keyword evidence="1" id="KW-0812">Transmembrane</keyword>
<protein>
    <submittedName>
        <fullName evidence="3">Uncharacterized protein</fullName>
    </submittedName>
</protein>
<organism evidence="3">
    <name type="scientific">Amphimedon queenslandica</name>
    <name type="common">Sponge</name>
    <dbReference type="NCBI Taxonomy" id="400682"/>
    <lineage>
        <taxon>Eukaryota</taxon>
        <taxon>Metazoa</taxon>
        <taxon>Porifera</taxon>
        <taxon>Demospongiae</taxon>
        <taxon>Heteroscleromorpha</taxon>
        <taxon>Haplosclerida</taxon>
        <taxon>Niphatidae</taxon>
        <taxon>Amphimedon</taxon>
    </lineage>
</organism>
<dbReference type="AlphaFoldDB" id="A0A1X7V8C0"/>
<feature type="transmembrane region" description="Helical" evidence="1">
    <location>
        <begin position="349"/>
        <end position="368"/>
    </location>
</feature>
<name>A0A1X7V8C0_AMPQE</name>
<feature type="chain" id="PRO_5010857475" evidence="2">
    <location>
        <begin position="18"/>
        <end position="369"/>
    </location>
</feature>
<accession>A0A1X7V8C0</accession>
<reference evidence="3" key="1">
    <citation type="submission" date="2017-05" db="UniProtKB">
        <authorList>
            <consortium name="EnsemblMetazoa"/>
        </authorList>
    </citation>
    <scope>IDENTIFICATION</scope>
</reference>
<keyword evidence="1" id="KW-1133">Transmembrane helix</keyword>
<evidence type="ECO:0000256" key="1">
    <source>
        <dbReference type="SAM" id="Phobius"/>
    </source>
</evidence>
<dbReference type="InParanoid" id="A0A1X7V8C0"/>
<feature type="signal peptide" evidence="2">
    <location>
        <begin position="1"/>
        <end position="17"/>
    </location>
</feature>
<dbReference type="EnsemblMetazoa" id="Aqu2.1.36251_001">
    <property type="protein sequence ID" value="Aqu2.1.36251_001"/>
    <property type="gene ID" value="Aqu2.1.36251"/>
</dbReference>